<accession>A0ABR9J0H1</accession>
<keyword evidence="3 7" id="KW-0732">Signal</keyword>
<proteinExistence type="inferred from homology"/>
<evidence type="ECO:0000313" key="9">
    <source>
        <dbReference type="Proteomes" id="UP000620262"/>
    </source>
</evidence>
<evidence type="ECO:0000256" key="1">
    <source>
        <dbReference type="ARBA" id="ARBA00004442"/>
    </source>
</evidence>
<comment type="caution">
    <text evidence="8">The sequence shown here is derived from an EMBL/GenBank/DDBJ whole genome shotgun (WGS) entry which is preliminary data.</text>
</comment>
<dbReference type="RefSeq" id="WP_192732459.1">
    <property type="nucleotide sequence ID" value="NZ_BAAAVL010000004.1"/>
</dbReference>
<dbReference type="Pfam" id="PF06629">
    <property type="entry name" value="MipA"/>
    <property type="match status" value="1"/>
</dbReference>
<feature type="chain" id="PRO_5045636650" evidence="7">
    <location>
        <begin position="32"/>
        <end position="285"/>
    </location>
</feature>
<dbReference type="EMBL" id="JADBEC010000002">
    <property type="protein sequence ID" value="MBE1508940.1"/>
    <property type="molecule type" value="Genomic_DNA"/>
</dbReference>
<reference evidence="8 9" key="1">
    <citation type="submission" date="2020-10" db="EMBL/GenBank/DDBJ databases">
        <title>Sequencing the genomes of 1000 actinobacteria strains.</title>
        <authorList>
            <person name="Klenk H.-P."/>
        </authorList>
    </citation>
    <scope>NUCLEOTIDE SEQUENCE [LARGE SCALE GENOMIC DNA]</scope>
    <source>
        <strain evidence="8 9">DSM 7307</strain>
    </source>
</reference>
<evidence type="ECO:0000256" key="2">
    <source>
        <dbReference type="ARBA" id="ARBA00005722"/>
    </source>
</evidence>
<feature type="signal peptide" evidence="7">
    <location>
        <begin position="1"/>
        <end position="31"/>
    </location>
</feature>
<dbReference type="InterPro" id="IPR010583">
    <property type="entry name" value="MipA"/>
</dbReference>
<protein>
    <submittedName>
        <fullName evidence="8">Outer membrane scaffolding protein for murein synthesis (MipA/OmpV family)</fullName>
    </submittedName>
</protein>
<sequence>MSASLKLTADRSRLLSIAVASLFLSPFATQAADFGNSEQTAPEPSPPDPERFGPVRQALHDWHVVIGAGAIFQPKYEGSDEFEVSPFPFVSAEFFDRITIDPSGIEIKAFEKDAFRFDVNVGYDSGRDEDDADTLRGMGDIDFGVTVGGKATYTFGPANVFVSVDKTIGGSEGLLATAGAAISQPLSEHLILGAEASATFADDNYMEAYFGVDAVQSARSGHAQYKAGAGIKSVDLSASATYLINENWVVRGEQGVSFLVGDAADSPIVKEKVQSKTMLMLGYRF</sequence>
<evidence type="ECO:0000256" key="3">
    <source>
        <dbReference type="ARBA" id="ARBA00022729"/>
    </source>
</evidence>
<keyword evidence="9" id="KW-1185">Reference proteome</keyword>
<evidence type="ECO:0000313" key="8">
    <source>
        <dbReference type="EMBL" id="MBE1508940.1"/>
    </source>
</evidence>
<comment type="similarity">
    <text evidence="2">Belongs to the MipA/OmpV family.</text>
</comment>
<gene>
    <name evidence="8" type="ORF">H4W29_006185</name>
</gene>
<evidence type="ECO:0000256" key="5">
    <source>
        <dbReference type="ARBA" id="ARBA00023237"/>
    </source>
</evidence>
<evidence type="ECO:0000256" key="6">
    <source>
        <dbReference type="SAM" id="MobiDB-lite"/>
    </source>
</evidence>
<organism evidence="8 9">
    <name type="scientific">Rhizobium viscosum</name>
    <name type="common">Arthrobacter viscosus</name>
    <dbReference type="NCBI Taxonomy" id="1673"/>
    <lineage>
        <taxon>Bacteria</taxon>
        <taxon>Pseudomonadati</taxon>
        <taxon>Pseudomonadota</taxon>
        <taxon>Alphaproteobacteria</taxon>
        <taxon>Hyphomicrobiales</taxon>
        <taxon>Rhizobiaceae</taxon>
        <taxon>Rhizobium/Agrobacterium group</taxon>
        <taxon>Rhizobium</taxon>
    </lineage>
</organism>
<evidence type="ECO:0000256" key="7">
    <source>
        <dbReference type="SAM" id="SignalP"/>
    </source>
</evidence>
<dbReference type="PANTHER" id="PTHR38776:SF1">
    <property type="entry name" value="MLTA-INTERACTING PROTEIN-RELATED"/>
    <property type="match status" value="1"/>
</dbReference>
<dbReference type="PANTHER" id="PTHR38776">
    <property type="entry name" value="MLTA-INTERACTING PROTEIN-RELATED"/>
    <property type="match status" value="1"/>
</dbReference>
<keyword evidence="4" id="KW-0472">Membrane</keyword>
<evidence type="ECO:0000256" key="4">
    <source>
        <dbReference type="ARBA" id="ARBA00023136"/>
    </source>
</evidence>
<feature type="region of interest" description="Disordered" evidence="6">
    <location>
        <begin position="34"/>
        <end position="54"/>
    </location>
</feature>
<name>A0ABR9J0H1_RHIVS</name>
<dbReference type="Proteomes" id="UP000620262">
    <property type="component" value="Unassembled WGS sequence"/>
</dbReference>
<comment type="subcellular location">
    <subcellularLocation>
        <location evidence="1">Cell outer membrane</location>
    </subcellularLocation>
</comment>
<keyword evidence="5" id="KW-0998">Cell outer membrane</keyword>